<organism evidence="1 2">
    <name type="scientific">Pedobacter endophyticus</name>
    <dbReference type="NCBI Taxonomy" id="2789740"/>
    <lineage>
        <taxon>Bacteria</taxon>
        <taxon>Pseudomonadati</taxon>
        <taxon>Bacteroidota</taxon>
        <taxon>Sphingobacteriia</taxon>
        <taxon>Sphingobacteriales</taxon>
        <taxon>Sphingobacteriaceae</taxon>
        <taxon>Pedobacter</taxon>
    </lineage>
</organism>
<dbReference type="Proteomes" id="UP000594759">
    <property type="component" value="Chromosome"/>
</dbReference>
<proteinExistence type="predicted"/>
<name>A0A7S9KYS8_9SPHI</name>
<protein>
    <submittedName>
        <fullName evidence="1">Uncharacterized protein</fullName>
    </submittedName>
</protein>
<reference evidence="1 2" key="1">
    <citation type="submission" date="2020-11" db="EMBL/GenBank/DDBJ databases">
        <title>Pedobacter endophytica, an endophytic bacteria isolated form Carex pumila.</title>
        <authorList>
            <person name="Peng Y."/>
            <person name="Jiang L."/>
            <person name="Lee J."/>
        </authorList>
    </citation>
    <scope>NUCLEOTIDE SEQUENCE [LARGE SCALE GENOMIC DNA]</scope>
    <source>
        <strain evidence="1 2">JBR3-12</strain>
    </source>
</reference>
<dbReference type="KEGG" id="pex:IZT61_20140"/>
<dbReference type="EMBL" id="CP064939">
    <property type="protein sequence ID" value="QPH39325.1"/>
    <property type="molecule type" value="Genomic_DNA"/>
</dbReference>
<evidence type="ECO:0000313" key="1">
    <source>
        <dbReference type="EMBL" id="QPH39325.1"/>
    </source>
</evidence>
<dbReference type="AlphaFoldDB" id="A0A7S9KYS8"/>
<gene>
    <name evidence="1" type="ORF">IZT61_20140</name>
</gene>
<sequence>MIHLFTGSSGYNNNRLNWLIVELPDCCIALTNETIIDNQNASHRMNIANGPGIHPMTK</sequence>
<evidence type="ECO:0000313" key="2">
    <source>
        <dbReference type="Proteomes" id="UP000594759"/>
    </source>
</evidence>
<keyword evidence="2" id="KW-1185">Reference proteome</keyword>
<accession>A0A7S9KYS8</accession>
<dbReference type="RefSeq" id="WP_196098792.1">
    <property type="nucleotide sequence ID" value="NZ_CP064939.1"/>
</dbReference>